<dbReference type="EMBL" id="JACKWZ010000413">
    <property type="protein sequence ID" value="KAF9408026.1"/>
    <property type="molecule type" value="Genomic_DNA"/>
</dbReference>
<accession>A0A835G813</accession>
<evidence type="ECO:0000256" key="1">
    <source>
        <dbReference type="SAM" id="Phobius"/>
    </source>
</evidence>
<evidence type="ECO:0000313" key="3">
    <source>
        <dbReference type="Proteomes" id="UP000648187"/>
    </source>
</evidence>
<keyword evidence="3" id="KW-1185">Reference proteome</keyword>
<keyword evidence="1" id="KW-0812">Transmembrane</keyword>
<name>A0A835G813_SPOEX</name>
<sequence length="198" mass="23614">MNHKQIYLQLKKWKPPKLRLNYTTIDYNKLYITVESLGLAKAANSYEELETTTKIVNPPREEWVNNEIIIGINLRNYLWVQHKKDEENETKLIEFKKIRDEIARLIQLTKNTYYYNLFNKYTNTPKKMWKLINNLATNKMYQNSAPLKLIMYSYQRILGTIALMLVIFRLIVEASHDGLDSANSYDAYDTYLRYVVKN</sequence>
<dbReference type="Proteomes" id="UP000648187">
    <property type="component" value="Unassembled WGS sequence"/>
</dbReference>
<reference evidence="2" key="1">
    <citation type="submission" date="2020-08" db="EMBL/GenBank/DDBJ databases">
        <title>Spodoptera exigua strain:BAW_Kor-Di-RS1 Genome sequencing and assembly.</title>
        <authorList>
            <person name="Kim J."/>
            <person name="Nam H.Y."/>
            <person name="Kwon M."/>
            <person name="Choi J.H."/>
            <person name="Cho S.R."/>
            <person name="Kim G.-H."/>
        </authorList>
    </citation>
    <scope>NUCLEOTIDE SEQUENCE</scope>
    <source>
        <strain evidence="2">BAW_Kor-Di-RS1</strain>
        <tissue evidence="2">Whole-body</tissue>
    </source>
</reference>
<dbReference type="AlphaFoldDB" id="A0A835G813"/>
<evidence type="ECO:0000313" key="2">
    <source>
        <dbReference type="EMBL" id="KAF9408026.1"/>
    </source>
</evidence>
<proteinExistence type="predicted"/>
<keyword evidence="1" id="KW-0472">Membrane</keyword>
<feature type="transmembrane region" description="Helical" evidence="1">
    <location>
        <begin position="149"/>
        <end position="172"/>
    </location>
</feature>
<organism evidence="2 3">
    <name type="scientific">Spodoptera exigua</name>
    <name type="common">Beet armyworm</name>
    <name type="synonym">Noctua fulgens</name>
    <dbReference type="NCBI Taxonomy" id="7107"/>
    <lineage>
        <taxon>Eukaryota</taxon>
        <taxon>Metazoa</taxon>
        <taxon>Ecdysozoa</taxon>
        <taxon>Arthropoda</taxon>
        <taxon>Hexapoda</taxon>
        <taxon>Insecta</taxon>
        <taxon>Pterygota</taxon>
        <taxon>Neoptera</taxon>
        <taxon>Endopterygota</taxon>
        <taxon>Lepidoptera</taxon>
        <taxon>Glossata</taxon>
        <taxon>Ditrysia</taxon>
        <taxon>Noctuoidea</taxon>
        <taxon>Noctuidae</taxon>
        <taxon>Amphipyrinae</taxon>
        <taxon>Spodoptera</taxon>
    </lineage>
</organism>
<keyword evidence="1" id="KW-1133">Transmembrane helix</keyword>
<gene>
    <name evidence="2" type="ORF">HW555_012153</name>
</gene>
<comment type="caution">
    <text evidence="2">The sequence shown here is derived from an EMBL/GenBank/DDBJ whole genome shotgun (WGS) entry which is preliminary data.</text>
</comment>
<protein>
    <submittedName>
        <fullName evidence="2">Uncharacterized protein</fullName>
    </submittedName>
</protein>